<keyword evidence="8" id="KW-0406">Ion transport</keyword>
<dbReference type="GO" id="GO:0005267">
    <property type="term" value="F:potassium channel activity"/>
    <property type="evidence" value="ECO:0007669"/>
    <property type="project" value="UniProtKB-KW"/>
</dbReference>
<dbReference type="Gene3D" id="1.10.287.70">
    <property type="match status" value="1"/>
</dbReference>
<keyword evidence="6" id="KW-0630">Potassium</keyword>
<evidence type="ECO:0000256" key="8">
    <source>
        <dbReference type="ARBA" id="ARBA00023065"/>
    </source>
</evidence>
<proteinExistence type="predicted"/>
<reference evidence="15 16" key="1">
    <citation type="submission" date="2012-10" db="EMBL/GenBank/DDBJ databases">
        <authorList>
            <person name="Zafar N."/>
            <person name="Inman J."/>
            <person name="Hall N."/>
            <person name="Lorenzi H."/>
            <person name="Caler E."/>
        </authorList>
    </citation>
    <scope>NUCLEOTIDE SEQUENCE [LARGE SCALE GENOMIC DNA]</scope>
    <source>
        <strain evidence="15 16">IP1</strain>
    </source>
</reference>
<comment type="subcellular location">
    <subcellularLocation>
        <location evidence="1">Cell membrane</location>
        <topology evidence="1">Multi-pass membrane protein</topology>
    </subcellularLocation>
</comment>
<evidence type="ECO:0000256" key="6">
    <source>
        <dbReference type="ARBA" id="ARBA00022958"/>
    </source>
</evidence>
<feature type="transmembrane region" description="Helical" evidence="12">
    <location>
        <begin position="243"/>
        <end position="260"/>
    </location>
</feature>
<name>A0A0A1UBG4_ENTIV</name>
<feature type="transmembrane region" description="Helical" evidence="12">
    <location>
        <begin position="182"/>
        <end position="202"/>
    </location>
</feature>
<dbReference type="GO" id="GO:0005886">
    <property type="term" value="C:plasma membrane"/>
    <property type="evidence" value="ECO:0007669"/>
    <property type="project" value="UniProtKB-SubCell"/>
</dbReference>
<keyword evidence="5" id="KW-0631">Potassium channel</keyword>
<evidence type="ECO:0000256" key="5">
    <source>
        <dbReference type="ARBA" id="ARBA00022826"/>
    </source>
</evidence>
<feature type="transmembrane region" description="Helical" evidence="12">
    <location>
        <begin position="214"/>
        <end position="231"/>
    </location>
</feature>
<dbReference type="PANTHER" id="PTHR10027:SF10">
    <property type="entry name" value="SLOWPOKE 2, ISOFORM D"/>
    <property type="match status" value="1"/>
</dbReference>
<dbReference type="InterPro" id="IPR003148">
    <property type="entry name" value="RCK_N"/>
</dbReference>
<dbReference type="Proteomes" id="UP000014680">
    <property type="component" value="Unassembled WGS sequence"/>
</dbReference>
<comment type="catalytic activity">
    <reaction evidence="11">
        <text>K(+)(in) = K(+)(out)</text>
        <dbReference type="Rhea" id="RHEA:29463"/>
        <dbReference type="ChEBI" id="CHEBI:29103"/>
    </reaction>
</comment>
<sequence>MQDTVLSINFCEIKDYEKGCSKRKKIKFSYKEHISVNSQYAKKLYRNVFLSVYFDLFHFLISIALCVISYVVTEKDRIELYSILETEAIITIFLLIISFFKVIASQEYIGFVISTVTCLLGLIPDIFFLIQRKSIFTSWEYHSHMFSFSFFHMIEVTYLFNRIFPQIWIWRHASLYQTINRVLQAVFGVFTLLFISSFVFMFVEGGMPESLFNTYTNCLYFCVVTVTTVGFGDISPKTTLGKMFCSCYIIFFFVIFPIYITRLVSTALKGDKRSFKYIQRHTLICGDKAPIQHILPYIKNTTVIISQQIDSEFEELVDNKRYVFNGDPTNETDLKNSGVEHAKRVIIVAESDSKAYIECSAIAQMTSAYKLCYLKTNKFEEMFHQIGVDTIIEEHARLMMVGELCVPGFLKLMKQLYTTRNLRGLPTLMTIGVPKECVGERCDAVEMYLFSEFNIVVLAIQKGKKREYYGGEFRLKGDERIYVISNKESYKLLKRRTTKIEKEITLVTSHDTHHKIENIIEQTDDEKIVPLESRIIKRYDRENHRVIFGYNEGTKLLISKLLERCEEDILLLVTHVKLINRIDGDAWNDIKEGRVFIIEGDLYDKKLYKKSRLEK</sequence>
<keyword evidence="9 12" id="KW-0472">Membrane</keyword>
<evidence type="ECO:0000259" key="14">
    <source>
        <dbReference type="Pfam" id="PF07885"/>
    </source>
</evidence>
<protein>
    <submittedName>
        <fullName evidence="15">Ion channel protein</fullName>
    </submittedName>
</protein>
<keyword evidence="4 12" id="KW-0812">Transmembrane</keyword>
<keyword evidence="7 12" id="KW-1133">Transmembrane helix</keyword>
<keyword evidence="16" id="KW-1185">Reference proteome</keyword>
<evidence type="ECO:0000256" key="1">
    <source>
        <dbReference type="ARBA" id="ARBA00004651"/>
    </source>
</evidence>
<dbReference type="Gene3D" id="3.40.50.720">
    <property type="entry name" value="NAD(P)-binding Rossmann-like Domain"/>
    <property type="match status" value="1"/>
</dbReference>
<dbReference type="InterPro" id="IPR013099">
    <property type="entry name" value="K_chnl_dom"/>
</dbReference>
<dbReference type="InterPro" id="IPR036291">
    <property type="entry name" value="NAD(P)-bd_dom_sf"/>
</dbReference>
<dbReference type="VEuPathDB" id="AmoebaDB:EIN_073830"/>
<organism evidence="15 16">
    <name type="scientific">Entamoeba invadens IP1</name>
    <dbReference type="NCBI Taxonomy" id="370355"/>
    <lineage>
        <taxon>Eukaryota</taxon>
        <taxon>Amoebozoa</taxon>
        <taxon>Evosea</taxon>
        <taxon>Archamoebae</taxon>
        <taxon>Mastigamoebida</taxon>
        <taxon>Entamoebidae</taxon>
        <taxon>Entamoeba</taxon>
    </lineage>
</organism>
<feature type="domain" description="Potassium channel" evidence="14">
    <location>
        <begin position="190"/>
        <end position="266"/>
    </location>
</feature>
<dbReference type="AlphaFoldDB" id="A0A0A1UBG4"/>
<feature type="transmembrane region" description="Helical" evidence="12">
    <location>
        <begin position="142"/>
        <end position="161"/>
    </location>
</feature>
<feature type="transmembrane region" description="Helical" evidence="12">
    <location>
        <begin position="78"/>
        <end position="97"/>
    </location>
</feature>
<dbReference type="Pfam" id="PF07885">
    <property type="entry name" value="Ion_trans_2"/>
    <property type="match status" value="1"/>
</dbReference>
<dbReference type="InterPro" id="IPR047871">
    <property type="entry name" value="K_chnl_Slo-like"/>
</dbReference>
<evidence type="ECO:0000313" key="16">
    <source>
        <dbReference type="Proteomes" id="UP000014680"/>
    </source>
</evidence>
<keyword evidence="10" id="KW-0407">Ion channel</keyword>
<evidence type="ECO:0000259" key="13">
    <source>
        <dbReference type="Pfam" id="PF02254"/>
    </source>
</evidence>
<evidence type="ECO:0000256" key="10">
    <source>
        <dbReference type="ARBA" id="ARBA00023303"/>
    </source>
</evidence>
<keyword evidence="3" id="KW-0633">Potassium transport</keyword>
<gene>
    <name evidence="15" type="ORF">EIN_073830</name>
</gene>
<dbReference type="KEGG" id="eiv:EIN_073830"/>
<evidence type="ECO:0000256" key="11">
    <source>
        <dbReference type="ARBA" id="ARBA00034430"/>
    </source>
</evidence>
<evidence type="ECO:0000256" key="2">
    <source>
        <dbReference type="ARBA" id="ARBA00022448"/>
    </source>
</evidence>
<dbReference type="SUPFAM" id="SSF81324">
    <property type="entry name" value="Voltage-gated potassium channels"/>
    <property type="match status" value="1"/>
</dbReference>
<dbReference type="GeneID" id="14891554"/>
<feature type="transmembrane region" description="Helical" evidence="12">
    <location>
        <begin position="48"/>
        <end position="72"/>
    </location>
</feature>
<feature type="non-terminal residue" evidence="15">
    <location>
        <position position="615"/>
    </location>
</feature>
<dbReference type="Pfam" id="PF02254">
    <property type="entry name" value="TrkA_N"/>
    <property type="match status" value="1"/>
</dbReference>
<evidence type="ECO:0000256" key="7">
    <source>
        <dbReference type="ARBA" id="ARBA00022989"/>
    </source>
</evidence>
<feature type="domain" description="RCK N-terminal" evidence="13">
    <location>
        <begin position="302"/>
        <end position="392"/>
    </location>
</feature>
<dbReference type="RefSeq" id="XP_004259341.1">
    <property type="nucleotide sequence ID" value="XM_004259293.1"/>
</dbReference>
<evidence type="ECO:0000256" key="3">
    <source>
        <dbReference type="ARBA" id="ARBA00022538"/>
    </source>
</evidence>
<feature type="non-terminal residue" evidence="15">
    <location>
        <position position="1"/>
    </location>
</feature>
<dbReference type="EMBL" id="KB206336">
    <property type="protein sequence ID" value="ELP92570.1"/>
    <property type="molecule type" value="Genomic_DNA"/>
</dbReference>
<dbReference type="OrthoDB" id="16572at2759"/>
<accession>A0A0A1UBG4</accession>
<evidence type="ECO:0000256" key="9">
    <source>
        <dbReference type="ARBA" id="ARBA00023136"/>
    </source>
</evidence>
<evidence type="ECO:0000256" key="4">
    <source>
        <dbReference type="ARBA" id="ARBA00022692"/>
    </source>
</evidence>
<keyword evidence="2" id="KW-0813">Transport</keyword>
<evidence type="ECO:0000313" key="15">
    <source>
        <dbReference type="EMBL" id="ELP92570.1"/>
    </source>
</evidence>
<dbReference type="PANTHER" id="PTHR10027">
    <property type="entry name" value="CALCIUM-ACTIVATED POTASSIUM CHANNEL ALPHA CHAIN"/>
    <property type="match status" value="1"/>
</dbReference>
<evidence type="ECO:0000256" key="12">
    <source>
        <dbReference type="SAM" id="Phobius"/>
    </source>
</evidence>
<dbReference type="SUPFAM" id="SSF51735">
    <property type="entry name" value="NAD(P)-binding Rossmann-fold domains"/>
    <property type="match status" value="1"/>
</dbReference>
<feature type="transmembrane region" description="Helical" evidence="12">
    <location>
        <begin position="109"/>
        <end position="130"/>
    </location>
</feature>